<evidence type="ECO:0000256" key="7">
    <source>
        <dbReference type="SAM" id="SignalP"/>
    </source>
</evidence>
<dbReference type="GO" id="GO:0016020">
    <property type="term" value="C:membrane"/>
    <property type="evidence" value="ECO:0007669"/>
    <property type="project" value="UniProtKB-SubCell"/>
</dbReference>
<evidence type="ECO:0000256" key="4">
    <source>
        <dbReference type="ARBA" id="ARBA00022475"/>
    </source>
</evidence>
<evidence type="ECO:0000256" key="6">
    <source>
        <dbReference type="ARBA" id="ARBA00025321"/>
    </source>
</evidence>
<evidence type="ECO:0000313" key="8">
    <source>
        <dbReference type="EMBL" id="PVE54262.1"/>
    </source>
</evidence>
<dbReference type="Pfam" id="PF07886">
    <property type="entry name" value="BA14K"/>
    <property type="match status" value="1"/>
</dbReference>
<proteinExistence type="inferred from homology"/>
<sequence>MLNLRKTSLATAFVMVLTSFTPSQAFQVPTPIPAPVAAQNQVVDIQYRDWRDRREWRQRHGRDWRNHREYRRQGFYNGHRGYRDRRPGYRYHNGYWFPLAAFAAGAIIGGATNQARPSYGSNHQQWCANRWRSYRAYDNSYQPNNGPRRQCVSPYS</sequence>
<evidence type="ECO:0000256" key="5">
    <source>
        <dbReference type="ARBA" id="ARBA00022734"/>
    </source>
</evidence>
<gene>
    <name evidence="8" type="ORF">DC430_13675</name>
</gene>
<feature type="chain" id="PRO_5041645126" description="Lectin-like protein BA14k" evidence="7">
    <location>
        <begin position="26"/>
        <end position="156"/>
    </location>
</feature>
<feature type="signal peptide" evidence="7">
    <location>
        <begin position="1"/>
        <end position="25"/>
    </location>
</feature>
<dbReference type="GO" id="GO:0030246">
    <property type="term" value="F:carbohydrate binding"/>
    <property type="evidence" value="ECO:0007669"/>
    <property type="project" value="UniProtKB-KW"/>
</dbReference>
<keyword evidence="4" id="KW-0472">Membrane</keyword>
<dbReference type="AlphaFoldDB" id="A0AA92C3I0"/>
<evidence type="ECO:0000256" key="2">
    <source>
        <dbReference type="ARBA" id="ARBA00010270"/>
    </source>
</evidence>
<keyword evidence="7" id="KW-0732">Signal</keyword>
<evidence type="ECO:0000256" key="1">
    <source>
        <dbReference type="ARBA" id="ARBA00004167"/>
    </source>
</evidence>
<dbReference type="EMBL" id="QDFR01000003">
    <property type="protein sequence ID" value="PVE54262.1"/>
    <property type="molecule type" value="Genomic_DNA"/>
</dbReference>
<evidence type="ECO:0000256" key="3">
    <source>
        <dbReference type="ARBA" id="ARBA00020552"/>
    </source>
</evidence>
<reference evidence="8 9" key="1">
    <citation type="submission" date="2018-04" db="EMBL/GenBank/DDBJ databases">
        <authorList>
            <person name="Hagen T."/>
        </authorList>
    </citation>
    <scope>NUCLEOTIDE SEQUENCE [LARGE SCALE GENOMIC DNA]</scope>
    <source>
        <strain evidence="8 9">TPD7009</strain>
    </source>
</reference>
<protein>
    <recommendedName>
        <fullName evidence="3">Lectin-like protein BA14k</fullName>
    </recommendedName>
</protein>
<accession>A0AA92C3I0</accession>
<dbReference type="InterPro" id="IPR012413">
    <property type="entry name" value="BA14K"/>
</dbReference>
<evidence type="ECO:0000313" key="9">
    <source>
        <dbReference type="Proteomes" id="UP000244335"/>
    </source>
</evidence>
<comment type="similarity">
    <text evidence="2">Belongs to the BA14k family.</text>
</comment>
<organism evidence="8 9">
    <name type="scientific">Rhizobium rhizogenes</name>
    <name type="common">Agrobacterium rhizogenes</name>
    <dbReference type="NCBI Taxonomy" id="359"/>
    <lineage>
        <taxon>Bacteria</taxon>
        <taxon>Pseudomonadati</taxon>
        <taxon>Pseudomonadota</taxon>
        <taxon>Alphaproteobacteria</taxon>
        <taxon>Hyphomicrobiales</taxon>
        <taxon>Rhizobiaceae</taxon>
        <taxon>Rhizobium/Agrobacterium group</taxon>
        <taxon>Rhizobium</taxon>
    </lineage>
</organism>
<name>A0AA92C3I0_RHIRH</name>
<comment type="caution">
    <text evidence="8">The sequence shown here is derived from an EMBL/GenBank/DDBJ whole genome shotgun (WGS) entry which is preliminary data.</text>
</comment>
<dbReference type="Proteomes" id="UP000244335">
    <property type="component" value="Unassembled WGS sequence"/>
</dbReference>
<keyword evidence="5" id="KW-0430">Lectin</keyword>
<comment type="subcellular location">
    <subcellularLocation>
        <location evidence="1">Membrane</location>
        <topology evidence="1">Single-pass membrane protein</topology>
    </subcellularLocation>
</comment>
<comment type="function">
    <text evidence="6">Has immunoglobulin-binding and hemagglutination properties, and can bind to mannose. Essential for virulence. May be involved in LPS biosynthesis or polysaccharide transport.</text>
</comment>
<dbReference type="RefSeq" id="WP_062425923.1">
    <property type="nucleotide sequence ID" value="NZ_QDFR01000003.1"/>
</dbReference>
<keyword evidence="4" id="KW-1003">Cell membrane</keyword>